<keyword evidence="3" id="KW-1185">Reference proteome</keyword>
<comment type="caution">
    <text evidence="2">The sequence shown here is derived from an EMBL/GenBank/DDBJ whole genome shotgun (WGS) entry which is preliminary data.</text>
</comment>
<evidence type="ECO:0000313" key="2">
    <source>
        <dbReference type="EMBL" id="MER2253030.1"/>
    </source>
</evidence>
<dbReference type="InterPro" id="IPR054189">
    <property type="entry name" value="DUF6894"/>
</dbReference>
<evidence type="ECO:0000259" key="1">
    <source>
        <dbReference type="Pfam" id="PF21834"/>
    </source>
</evidence>
<dbReference type="Proteomes" id="UP001480955">
    <property type="component" value="Unassembled WGS sequence"/>
</dbReference>
<proteinExistence type="predicted"/>
<dbReference type="Pfam" id="PF21834">
    <property type="entry name" value="DUF6894"/>
    <property type="match status" value="1"/>
</dbReference>
<dbReference type="EMBL" id="JBELQE010000126">
    <property type="protein sequence ID" value="MER2253030.1"/>
    <property type="molecule type" value="Genomic_DNA"/>
</dbReference>
<evidence type="ECO:0000313" key="3">
    <source>
        <dbReference type="Proteomes" id="UP001480955"/>
    </source>
</evidence>
<gene>
    <name evidence="2" type="ORF">ABS772_24225</name>
</gene>
<name>A0ABV1QUL2_9HYPH</name>
<feature type="domain" description="DUF6894" evidence="1">
    <location>
        <begin position="3"/>
        <end position="69"/>
    </location>
</feature>
<reference evidence="2 3" key="1">
    <citation type="submission" date="2024-06" db="EMBL/GenBank/DDBJ databases">
        <authorList>
            <person name="Campbell A.G."/>
        </authorList>
    </citation>
    <scope>NUCLEOTIDE SEQUENCE [LARGE SCALE GENOMIC DNA]</scope>
    <source>
        <strain evidence="2 3">EM12</strain>
    </source>
</reference>
<protein>
    <recommendedName>
        <fullName evidence="1">DUF6894 domain-containing protein</fullName>
    </recommendedName>
</protein>
<sequence length="78" mass="8511">MPRYFFDIREDAIVIDVKGVDLPDRTAARDEALARGAAFAADPHKLGGEGVVVVTVRDGPERVVMCLRLVCQIEDVAD</sequence>
<accession>A0ABV1QUL2</accession>
<organism evidence="2 3">
    <name type="scientific">Methylorubrum podarium</name>
    <dbReference type="NCBI Taxonomy" id="200476"/>
    <lineage>
        <taxon>Bacteria</taxon>
        <taxon>Pseudomonadati</taxon>
        <taxon>Pseudomonadota</taxon>
        <taxon>Alphaproteobacteria</taxon>
        <taxon>Hyphomicrobiales</taxon>
        <taxon>Methylobacteriaceae</taxon>
        <taxon>Methylorubrum</taxon>
    </lineage>
</organism>
<dbReference type="RefSeq" id="WP_350397236.1">
    <property type="nucleotide sequence ID" value="NZ_JBELQE010000126.1"/>
</dbReference>